<evidence type="ECO:0000313" key="3">
    <source>
        <dbReference type="Proteomes" id="UP001266305"/>
    </source>
</evidence>
<accession>A0ABQ9TEE4</accession>
<protein>
    <submittedName>
        <fullName evidence="1">Uncharacterized protein</fullName>
    </submittedName>
</protein>
<evidence type="ECO:0000313" key="1">
    <source>
        <dbReference type="EMBL" id="KAK2083094.1"/>
    </source>
</evidence>
<evidence type="ECO:0000313" key="2">
    <source>
        <dbReference type="EMBL" id="KAK2083095.1"/>
    </source>
</evidence>
<dbReference type="EMBL" id="JASSZA010000023">
    <property type="protein sequence ID" value="KAK2083094.1"/>
    <property type="molecule type" value="Genomic_DNA"/>
</dbReference>
<gene>
    <name evidence="1" type="ORF">P7K49_038330</name>
    <name evidence="2" type="ORF">P7K49_038331</name>
</gene>
<reference evidence="1 3" key="1">
    <citation type="submission" date="2023-05" db="EMBL/GenBank/DDBJ databases">
        <title>B98-5 Cell Line De Novo Hybrid Assembly: An Optical Mapping Approach.</title>
        <authorList>
            <person name="Kananen K."/>
            <person name="Auerbach J.A."/>
            <person name="Kautto E."/>
            <person name="Blachly J.S."/>
        </authorList>
    </citation>
    <scope>NUCLEOTIDE SEQUENCE [LARGE SCALE GENOMIC DNA]</scope>
    <source>
        <strain evidence="1">B95-8</strain>
        <tissue evidence="1">Cell line</tissue>
    </source>
</reference>
<organism evidence="1 3">
    <name type="scientific">Saguinus oedipus</name>
    <name type="common">Cotton-top tamarin</name>
    <name type="synonym">Oedipomidas oedipus</name>
    <dbReference type="NCBI Taxonomy" id="9490"/>
    <lineage>
        <taxon>Eukaryota</taxon>
        <taxon>Metazoa</taxon>
        <taxon>Chordata</taxon>
        <taxon>Craniata</taxon>
        <taxon>Vertebrata</taxon>
        <taxon>Euteleostomi</taxon>
        <taxon>Mammalia</taxon>
        <taxon>Eutheria</taxon>
        <taxon>Euarchontoglires</taxon>
        <taxon>Primates</taxon>
        <taxon>Haplorrhini</taxon>
        <taxon>Platyrrhini</taxon>
        <taxon>Cebidae</taxon>
        <taxon>Callitrichinae</taxon>
        <taxon>Saguinus</taxon>
    </lineage>
</organism>
<comment type="caution">
    <text evidence="1">The sequence shown here is derived from an EMBL/GenBank/DDBJ whole genome shotgun (WGS) entry which is preliminary data.</text>
</comment>
<dbReference type="Proteomes" id="UP001266305">
    <property type="component" value="Unassembled WGS sequence"/>
</dbReference>
<keyword evidence="3" id="KW-1185">Reference proteome</keyword>
<proteinExistence type="predicted"/>
<sequence length="228" mass="26252">MGNYLSRFLGWPWAQKPRPTRKHCSPSRPLIRSQAREQCKVIYFHGNRWVSTRPLPTAPPGWDYTRIRRQMVPEAWRRFPNRPQLLSNVRPDFSQAHLAYRKRWLWNARHPQPVRSLVTMKIAPLERRGNPAPRPSAFKAVTRNGVARAFVPRPGLVRRCPTLSQQSPKRCSIVSLLPGGRLPRCSKCGRQWPGRRATTGALGLLPALPRHLRLACTWKECPLGAMRL</sequence>
<dbReference type="EMBL" id="JASSZA010000023">
    <property type="protein sequence ID" value="KAK2083095.1"/>
    <property type="molecule type" value="Genomic_DNA"/>
</dbReference>
<name>A0ABQ9TEE4_SAGOE</name>